<evidence type="ECO:0000256" key="3">
    <source>
        <dbReference type="ARBA" id="ARBA00023315"/>
    </source>
</evidence>
<sequence length="226" mass="24904">MTGPVPLPPPVWDFTSARWPEDDCVAAGADLEPSTLVEAYRNGLFPMPDGGQLLWWCPLERGVLEPGRIRVSRSLRASTRRFTITVDQDFAGVVAGCADPRRPGAWIDRSIARAYQRLHEFGWAHSIEVRDDDGALVGGLYGVAVGRLFAGESMFHRVRDASKVALVALNELLESQAGSDYLVDTQWQTPHLASLGVTTVRRDEYLRRIGPLTAGQPLDWTFSTTG</sequence>
<dbReference type="SUPFAM" id="SSF55729">
    <property type="entry name" value="Acyl-CoA N-acyltransferases (Nat)"/>
    <property type="match status" value="1"/>
</dbReference>
<keyword evidence="2 4" id="KW-0808">Transferase</keyword>
<dbReference type="Gene3D" id="3.40.630.70">
    <property type="entry name" value="Leucyl/phenylalanyl-tRNA-protein transferase, C-terminal domain"/>
    <property type="match status" value="1"/>
</dbReference>
<comment type="function">
    <text evidence="4">Functions in the N-end rule pathway of protein degradation where it conjugates Leu, Phe and, less efficiently, Met from aminoacyl-tRNAs to the N-termini of proteins containing an N-terminal arginine or lysine.</text>
</comment>
<evidence type="ECO:0000256" key="2">
    <source>
        <dbReference type="ARBA" id="ARBA00022679"/>
    </source>
</evidence>
<evidence type="ECO:0000313" key="5">
    <source>
        <dbReference type="EMBL" id="TSD55427.1"/>
    </source>
</evidence>
<dbReference type="InterPro" id="IPR004616">
    <property type="entry name" value="Leu/Phe-tRNA_Trfase"/>
</dbReference>
<comment type="catalytic activity">
    <reaction evidence="4">
        <text>N-terminal L-lysyl-[protein] + L-leucyl-tRNA(Leu) = N-terminal L-leucyl-L-lysyl-[protein] + tRNA(Leu) + H(+)</text>
        <dbReference type="Rhea" id="RHEA:12340"/>
        <dbReference type="Rhea" id="RHEA-COMP:9613"/>
        <dbReference type="Rhea" id="RHEA-COMP:9622"/>
        <dbReference type="Rhea" id="RHEA-COMP:12670"/>
        <dbReference type="Rhea" id="RHEA-COMP:12671"/>
        <dbReference type="ChEBI" id="CHEBI:15378"/>
        <dbReference type="ChEBI" id="CHEBI:65249"/>
        <dbReference type="ChEBI" id="CHEBI:78442"/>
        <dbReference type="ChEBI" id="CHEBI:78494"/>
        <dbReference type="ChEBI" id="CHEBI:133043"/>
        <dbReference type="EC" id="2.3.2.6"/>
    </reaction>
</comment>
<dbReference type="EMBL" id="VLNT01000023">
    <property type="protein sequence ID" value="TSD55427.1"/>
    <property type="molecule type" value="Genomic_DNA"/>
</dbReference>
<dbReference type="Pfam" id="PF03588">
    <property type="entry name" value="Leu_Phe_trans"/>
    <property type="match status" value="1"/>
</dbReference>
<dbReference type="GO" id="GO:0030163">
    <property type="term" value="P:protein catabolic process"/>
    <property type="evidence" value="ECO:0007669"/>
    <property type="project" value="UniProtKB-UniRule"/>
</dbReference>
<dbReference type="NCBIfam" id="TIGR00667">
    <property type="entry name" value="aat"/>
    <property type="match status" value="1"/>
</dbReference>
<keyword evidence="1 4" id="KW-0963">Cytoplasm</keyword>
<comment type="catalytic activity">
    <reaction evidence="4">
        <text>L-phenylalanyl-tRNA(Phe) + an N-terminal L-alpha-aminoacyl-[protein] = an N-terminal L-phenylalanyl-L-alpha-aminoacyl-[protein] + tRNA(Phe)</text>
        <dbReference type="Rhea" id="RHEA:43632"/>
        <dbReference type="Rhea" id="RHEA-COMP:9668"/>
        <dbReference type="Rhea" id="RHEA-COMP:9699"/>
        <dbReference type="Rhea" id="RHEA-COMP:10636"/>
        <dbReference type="Rhea" id="RHEA-COMP:10637"/>
        <dbReference type="ChEBI" id="CHEBI:78442"/>
        <dbReference type="ChEBI" id="CHEBI:78531"/>
        <dbReference type="ChEBI" id="CHEBI:78597"/>
        <dbReference type="ChEBI" id="CHEBI:83561"/>
        <dbReference type="EC" id="2.3.2.6"/>
    </reaction>
</comment>
<dbReference type="GO" id="GO:0005737">
    <property type="term" value="C:cytoplasm"/>
    <property type="evidence" value="ECO:0007669"/>
    <property type="project" value="UniProtKB-SubCell"/>
</dbReference>
<dbReference type="HAMAP" id="MF_00688">
    <property type="entry name" value="Leu_Phe_trans"/>
    <property type="match status" value="1"/>
</dbReference>
<dbReference type="PANTHER" id="PTHR30098">
    <property type="entry name" value="LEUCYL/PHENYLALANYL-TRNA--PROTEIN TRANSFERASE"/>
    <property type="match status" value="1"/>
</dbReference>
<dbReference type="RefSeq" id="WP_143914733.1">
    <property type="nucleotide sequence ID" value="NZ_VLNT01000023.1"/>
</dbReference>
<comment type="catalytic activity">
    <reaction evidence="4">
        <text>N-terminal L-arginyl-[protein] + L-leucyl-tRNA(Leu) = N-terminal L-leucyl-L-arginyl-[protein] + tRNA(Leu) + H(+)</text>
        <dbReference type="Rhea" id="RHEA:50416"/>
        <dbReference type="Rhea" id="RHEA-COMP:9613"/>
        <dbReference type="Rhea" id="RHEA-COMP:9622"/>
        <dbReference type="Rhea" id="RHEA-COMP:12672"/>
        <dbReference type="Rhea" id="RHEA-COMP:12673"/>
        <dbReference type="ChEBI" id="CHEBI:15378"/>
        <dbReference type="ChEBI" id="CHEBI:64719"/>
        <dbReference type="ChEBI" id="CHEBI:78442"/>
        <dbReference type="ChEBI" id="CHEBI:78494"/>
        <dbReference type="ChEBI" id="CHEBI:133044"/>
        <dbReference type="EC" id="2.3.2.6"/>
    </reaction>
</comment>
<evidence type="ECO:0000256" key="4">
    <source>
        <dbReference type="HAMAP-Rule" id="MF_00688"/>
    </source>
</evidence>
<dbReference type="GO" id="GO:0008914">
    <property type="term" value="F:leucyl-tRNA--protein transferase activity"/>
    <property type="evidence" value="ECO:0007669"/>
    <property type="project" value="UniProtKB-UniRule"/>
</dbReference>
<name>A0A554RMS2_9ACTN</name>
<dbReference type="InterPro" id="IPR042203">
    <property type="entry name" value="Leu/Phe-tRNA_Trfase_C"/>
</dbReference>
<comment type="similarity">
    <text evidence="4">Belongs to the L/F-transferase family.</text>
</comment>
<dbReference type="PANTHER" id="PTHR30098:SF2">
    <property type="entry name" value="LEUCYL_PHENYLALANYL-TRNA--PROTEIN TRANSFERASE"/>
    <property type="match status" value="1"/>
</dbReference>
<evidence type="ECO:0000256" key="1">
    <source>
        <dbReference type="ARBA" id="ARBA00022490"/>
    </source>
</evidence>
<dbReference type="OrthoDB" id="9790282at2"/>
<organism evidence="5 6">
    <name type="scientific">Aeromicrobium piscarium</name>
    <dbReference type="NCBI Taxonomy" id="2590901"/>
    <lineage>
        <taxon>Bacteria</taxon>
        <taxon>Bacillati</taxon>
        <taxon>Actinomycetota</taxon>
        <taxon>Actinomycetes</taxon>
        <taxon>Propionibacteriales</taxon>
        <taxon>Nocardioidaceae</taxon>
        <taxon>Aeromicrobium</taxon>
    </lineage>
</organism>
<dbReference type="Gene3D" id="3.30.70.3550">
    <property type="entry name" value="Leucyl/phenylalanyl-tRNA-protein transferase, N-terminal domain"/>
    <property type="match status" value="1"/>
</dbReference>
<reference evidence="5 6" key="1">
    <citation type="submission" date="2019-07" db="EMBL/GenBank/DDBJ databases">
        <authorList>
            <person name="Zhao L.H."/>
        </authorList>
    </citation>
    <scope>NUCLEOTIDE SEQUENCE [LARGE SCALE GENOMIC DNA]</scope>
    <source>
        <strain evidence="5 6">Co35</strain>
    </source>
</reference>
<keyword evidence="3 4" id="KW-0012">Acyltransferase</keyword>
<dbReference type="Proteomes" id="UP000316988">
    <property type="component" value="Unassembled WGS sequence"/>
</dbReference>
<dbReference type="InterPro" id="IPR042221">
    <property type="entry name" value="Leu/Phe-tRNA_Trfase_N"/>
</dbReference>
<gene>
    <name evidence="4" type="primary">aat</name>
    <name evidence="5" type="ORF">FNM00_17015</name>
</gene>
<accession>A0A554RMS2</accession>
<dbReference type="AlphaFoldDB" id="A0A554RMS2"/>
<keyword evidence="6" id="KW-1185">Reference proteome</keyword>
<evidence type="ECO:0000313" key="6">
    <source>
        <dbReference type="Proteomes" id="UP000316988"/>
    </source>
</evidence>
<proteinExistence type="inferred from homology"/>
<comment type="subcellular location">
    <subcellularLocation>
        <location evidence="4">Cytoplasm</location>
    </subcellularLocation>
</comment>
<protein>
    <recommendedName>
        <fullName evidence="4">Leucyl/phenylalanyl-tRNA--protein transferase</fullName>
        <ecNumber evidence="4">2.3.2.6</ecNumber>
    </recommendedName>
    <alternativeName>
        <fullName evidence="4">L/F-transferase</fullName>
    </alternativeName>
    <alternativeName>
        <fullName evidence="4">Leucyltransferase</fullName>
    </alternativeName>
    <alternativeName>
        <fullName evidence="4">Phenyalanyltransferase</fullName>
    </alternativeName>
</protein>
<dbReference type="InterPro" id="IPR016181">
    <property type="entry name" value="Acyl_CoA_acyltransferase"/>
</dbReference>
<dbReference type="EC" id="2.3.2.6" evidence="4"/>
<comment type="caution">
    <text evidence="5">The sequence shown here is derived from an EMBL/GenBank/DDBJ whole genome shotgun (WGS) entry which is preliminary data.</text>
</comment>